<proteinExistence type="inferred from homology"/>
<organism evidence="11">
    <name type="scientific">Alloyangia sp. H15</name>
    <dbReference type="NCBI Taxonomy" id="3029062"/>
    <lineage>
        <taxon>Bacteria</taxon>
        <taxon>Pseudomonadati</taxon>
        <taxon>Pseudomonadota</taxon>
        <taxon>Alphaproteobacteria</taxon>
        <taxon>Rhodobacterales</taxon>
        <taxon>Roseobacteraceae</taxon>
        <taxon>Alloyangia</taxon>
    </lineage>
</organism>
<comment type="function">
    <text evidence="2">Excises uracil residues from the DNA which can arise as a result of misincorporation of dUMP residues by DNA polymerase or due to deamination of cytosine.</text>
</comment>
<reference evidence="11" key="1">
    <citation type="submission" date="2023-02" db="EMBL/GenBank/DDBJ databases">
        <title>Description and genomic characterization of Salipiger bruguierae sp. nov., isolated from the sediment of mangrove plant Bruguiera sexangula.</title>
        <authorList>
            <person name="Long M."/>
        </authorList>
    </citation>
    <scope>NUCLEOTIDE SEQUENCE</scope>
    <source>
        <strain evidence="11">H15</strain>
    </source>
</reference>
<gene>
    <name evidence="11" type="ORF">PVT71_00285</name>
</gene>
<dbReference type="InterPro" id="IPR018085">
    <property type="entry name" value="Ura-DNA_Glyclase_AS"/>
</dbReference>
<keyword evidence="7" id="KW-0378">Hydrolase</keyword>
<dbReference type="InterPro" id="IPR005122">
    <property type="entry name" value="Uracil-DNA_glycosylase-like"/>
</dbReference>
<dbReference type="PANTHER" id="PTHR11264">
    <property type="entry name" value="URACIL-DNA GLYCOSYLASE"/>
    <property type="match status" value="1"/>
</dbReference>
<accession>A0AAU8AGQ7</accession>
<feature type="domain" description="Uracil-DNA glycosylase-like" evidence="10">
    <location>
        <begin position="76"/>
        <end position="274"/>
    </location>
</feature>
<evidence type="ECO:0000259" key="10">
    <source>
        <dbReference type="Pfam" id="PF03167"/>
    </source>
</evidence>
<dbReference type="InterPro" id="IPR036895">
    <property type="entry name" value="Uracil-DNA_glycosylase-like_sf"/>
</dbReference>
<evidence type="ECO:0000256" key="4">
    <source>
        <dbReference type="ARBA" id="ARBA00012030"/>
    </source>
</evidence>
<evidence type="ECO:0000256" key="6">
    <source>
        <dbReference type="ARBA" id="ARBA00022763"/>
    </source>
</evidence>
<dbReference type="GO" id="GO:0004844">
    <property type="term" value="F:uracil DNA N-glycosylase activity"/>
    <property type="evidence" value="ECO:0007669"/>
    <property type="project" value="UniProtKB-EC"/>
</dbReference>
<dbReference type="SUPFAM" id="SSF52141">
    <property type="entry name" value="Uracil-DNA glycosylase-like"/>
    <property type="match status" value="1"/>
</dbReference>
<evidence type="ECO:0000256" key="2">
    <source>
        <dbReference type="ARBA" id="ARBA00002631"/>
    </source>
</evidence>
<dbReference type="Gene3D" id="3.40.470.10">
    <property type="entry name" value="Uracil-DNA glycosylase-like domain"/>
    <property type="match status" value="1"/>
</dbReference>
<dbReference type="GO" id="GO:0097510">
    <property type="term" value="P:base-excision repair, AP site formation via deaminated base removal"/>
    <property type="evidence" value="ECO:0007669"/>
    <property type="project" value="TreeGrafter"/>
</dbReference>
<dbReference type="RefSeq" id="WP_353472500.1">
    <property type="nucleotide sequence ID" value="NZ_CP123384.1"/>
</dbReference>
<keyword evidence="8" id="KW-0234">DNA repair</keyword>
<name>A0AAU8AGQ7_9RHOB</name>
<feature type="active site" description="Proton acceptor" evidence="9">
    <location>
        <position position="88"/>
    </location>
</feature>
<dbReference type="EMBL" id="CP123384">
    <property type="protein sequence ID" value="XCC93678.1"/>
    <property type="molecule type" value="Genomic_DNA"/>
</dbReference>
<dbReference type="Pfam" id="PF03167">
    <property type="entry name" value="UDG"/>
    <property type="match status" value="1"/>
</dbReference>
<evidence type="ECO:0000256" key="3">
    <source>
        <dbReference type="ARBA" id="ARBA00008184"/>
    </source>
</evidence>
<evidence type="ECO:0000256" key="1">
    <source>
        <dbReference type="ARBA" id="ARBA00001400"/>
    </source>
</evidence>
<dbReference type="PROSITE" id="PS00130">
    <property type="entry name" value="U_DNA_GLYCOSYLASE"/>
    <property type="match status" value="1"/>
</dbReference>
<protein>
    <recommendedName>
        <fullName evidence="5">Uracil-DNA glycosylase</fullName>
        <ecNumber evidence="4">3.2.2.27</ecNumber>
    </recommendedName>
</protein>
<dbReference type="InterPro" id="IPR002043">
    <property type="entry name" value="UDG_fam1"/>
</dbReference>
<comment type="catalytic activity">
    <reaction evidence="1">
        <text>Hydrolyzes single-stranded DNA or mismatched double-stranded DNA and polynucleotides, releasing free uracil.</text>
        <dbReference type="EC" id="3.2.2.27"/>
    </reaction>
</comment>
<evidence type="ECO:0000256" key="9">
    <source>
        <dbReference type="PROSITE-ProRule" id="PRU10072"/>
    </source>
</evidence>
<evidence type="ECO:0000256" key="5">
    <source>
        <dbReference type="ARBA" id="ARBA00018429"/>
    </source>
</evidence>
<evidence type="ECO:0000313" key="11">
    <source>
        <dbReference type="EMBL" id="XCC93678.1"/>
    </source>
</evidence>
<evidence type="ECO:0000256" key="7">
    <source>
        <dbReference type="ARBA" id="ARBA00022801"/>
    </source>
</evidence>
<comment type="similarity">
    <text evidence="3">Belongs to the uracil-DNA glycosylase (UDG) superfamily. UNG family.</text>
</comment>
<sequence length="298" mass="34179">MVSLRERIERHLAGNWREDLAPAWRRFFENVEPVMDDLPDWDAPEVFPPRLALGRPREDADEVPCRHMTRAFDDLIPERVRVVIIGQDPYPSQPRATGRAFEDGAWNEAQPAKIAVSLRRLLQSAASASRGDLGITEDRSDWPSVRAAIAAGELAPPAMPGFFDALASRDVLSVNAAWTFTSSQQRVLDTHIRIWRPVMEQLLLKLLRREGDPPLVFLLLGRKAQDRFREATWQHFQNHPARNVELVYCAHPKAWTGRTYFEHDNPFVRINEALDRLESPPIEWWPRNLAGQRALAVH</sequence>
<evidence type="ECO:0000256" key="8">
    <source>
        <dbReference type="ARBA" id="ARBA00023204"/>
    </source>
</evidence>
<dbReference type="EC" id="3.2.2.27" evidence="4"/>
<dbReference type="PANTHER" id="PTHR11264:SF8">
    <property type="entry name" value="URACIL-DNA GLYCOSYLASE-LIKE DOMAIN-CONTAINING PROTEIN"/>
    <property type="match status" value="1"/>
</dbReference>
<dbReference type="AlphaFoldDB" id="A0AAU8AGQ7"/>
<keyword evidence="6" id="KW-0227">DNA damage</keyword>